<dbReference type="EMBL" id="CP071182">
    <property type="protein sequence ID" value="QSO48168.1"/>
    <property type="molecule type" value="Genomic_DNA"/>
</dbReference>
<keyword evidence="2" id="KW-0238">DNA-binding</keyword>
<gene>
    <name evidence="5" type="ORF">JZ786_03955</name>
</gene>
<evidence type="ECO:0000313" key="6">
    <source>
        <dbReference type="Proteomes" id="UP000663505"/>
    </source>
</evidence>
<dbReference type="Pfam" id="PF00196">
    <property type="entry name" value="GerE"/>
    <property type="match status" value="1"/>
</dbReference>
<proteinExistence type="predicted"/>
<organism evidence="5 6">
    <name type="scientific">Alicyclobacillus mengziensis</name>
    <dbReference type="NCBI Taxonomy" id="2931921"/>
    <lineage>
        <taxon>Bacteria</taxon>
        <taxon>Bacillati</taxon>
        <taxon>Bacillota</taxon>
        <taxon>Bacilli</taxon>
        <taxon>Bacillales</taxon>
        <taxon>Alicyclobacillaceae</taxon>
        <taxon>Alicyclobacillus</taxon>
    </lineage>
</organism>
<dbReference type="InterPro" id="IPR016032">
    <property type="entry name" value="Sig_transdc_resp-reg_C-effctor"/>
</dbReference>
<evidence type="ECO:0000256" key="3">
    <source>
        <dbReference type="ARBA" id="ARBA00023163"/>
    </source>
</evidence>
<dbReference type="InterPro" id="IPR039420">
    <property type="entry name" value="WalR-like"/>
</dbReference>
<dbReference type="CDD" id="cd06170">
    <property type="entry name" value="LuxR_C_like"/>
    <property type="match status" value="1"/>
</dbReference>
<evidence type="ECO:0000313" key="5">
    <source>
        <dbReference type="EMBL" id="QSO48168.1"/>
    </source>
</evidence>
<dbReference type="PRINTS" id="PR00038">
    <property type="entry name" value="HTHLUXR"/>
</dbReference>
<dbReference type="GO" id="GO:0006355">
    <property type="term" value="P:regulation of DNA-templated transcription"/>
    <property type="evidence" value="ECO:0007669"/>
    <property type="project" value="InterPro"/>
</dbReference>
<dbReference type="PROSITE" id="PS50043">
    <property type="entry name" value="HTH_LUXR_2"/>
    <property type="match status" value="1"/>
</dbReference>
<dbReference type="InterPro" id="IPR000792">
    <property type="entry name" value="Tscrpt_reg_LuxR_C"/>
</dbReference>
<dbReference type="KEGG" id="afx:JZ786_03955"/>
<name>A0A9X7Z8D5_9BACL</name>
<dbReference type="Gene3D" id="3.40.50.2300">
    <property type="match status" value="1"/>
</dbReference>
<dbReference type="AlphaFoldDB" id="A0A9X7Z8D5"/>
<dbReference type="PANTHER" id="PTHR43214">
    <property type="entry name" value="TWO-COMPONENT RESPONSE REGULATOR"/>
    <property type="match status" value="1"/>
</dbReference>
<evidence type="ECO:0000256" key="2">
    <source>
        <dbReference type="ARBA" id="ARBA00023125"/>
    </source>
</evidence>
<evidence type="ECO:0000259" key="4">
    <source>
        <dbReference type="PROSITE" id="PS50043"/>
    </source>
</evidence>
<sequence length="226" mass="25300">MQSGIVLYSMFTQPLLQLGLERVVSALKDCVYEGDMSDGATMDHRLRALQDSPESGKPILIVDYHPNDDELEQRIRALRSSFPKLGLLVFLPMLADEASVVRAMRWGAEGYLLHTATPEIVIRAIREIAQGRSFLQSQVTPIVLAEIRRPRAQAMAQSLAFELTDRDRMLLQLAADGLNNVQIADILGLAEKTVRNAWSQLFEKLGMTDRTQAVLWAIRSGQAELR</sequence>
<dbReference type="SMART" id="SM00421">
    <property type="entry name" value="HTH_LUXR"/>
    <property type="match status" value="1"/>
</dbReference>
<dbReference type="SUPFAM" id="SSF46894">
    <property type="entry name" value="C-terminal effector domain of the bipartite response regulators"/>
    <property type="match status" value="1"/>
</dbReference>
<feature type="domain" description="HTH luxR-type" evidence="4">
    <location>
        <begin position="156"/>
        <end position="221"/>
    </location>
</feature>
<keyword evidence="3" id="KW-0804">Transcription</keyword>
<keyword evidence="6" id="KW-1185">Reference proteome</keyword>
<dbReference type="Proteomes" id="UP000663505">
    <property type="component" value="Chromosome"/>
</dbReference>
<accession>A0A9X7Z8D5</accession>
<evidence type="ECO:0000256" key="1">
    <source>
        <dbReference type="ARBA" id="ARBA00023015"/>
    </source>
</evidence>
<protein>
    <submittedName>
        <fullName evidence="5">Response regulator transcription factor</fullName>
    </submittedName>
</protein>
<reference evidence="5 6" key="1">
    <citation type="submission" date="2021-02" db="EMBL/GenBank/DDBJ databases">
        <title>Alicyclobacillus curvatus sp. nov. and Alicyclobacillus mengziensis sp. nov., two acidophilic bacteria isolated from acid mine drainage.</title>
        <authorList>
            <person name="Huang Y."/>
        </authorList>
    </citation>
    <scope>NUCLEOTIDE SEQUENCE [LARGE SCALE GENOMIC DNA]</scope>
    <source>
        <strain evidence="5 6">S30H14</strain>
    </source>
</reference>
<dbReference type="InterPro" id="IPR011006">
    <property type="entry name" value="CheY-like_superfamily"/>
</dbReference>
<dbReference type="GO" id="GO:0003677">
    <property type="term" value="F:DNA binding"/>
    <property type="evidence" value="ECO:0007669"/>
    <property type="project" value="UniProtKB-KW"/>
</dbReference>
<dbReference type="SUPFAM" id="SSF52172">
    <property type="entry name" value="CheY-like"/>
    <property type="match status" value="1"/>
</dbReference>
<keyword evidence="1" id="KW-0805">Transcription regulation</keyword>
<dbReference type="RefSeq" id="WP_206657504.1">
    <property type="nucleotide sequence ID" value="NZ_CP071182.1"/>
</dbReference>